<proteinExistence type="predicted"/>
<evidence type="ECO:0000256" key="1">
    <source>
        <dbReference type="ARBA" id="ARBA00004196"/>
    </source>
</evidence>
<dbReference type="Gene3D" id="2.40.50.100">
    <property type="match status" value="1"/>
</dbReference>
<dbReference type="OrthoDB" id="9811754at2"/>
<organism evidence="6 7">
    <name type="scientific">Geotalea uraniireducens (strain Rf4)</name>
    <name type="common">Geobacter uraniireducens</name>
    <dbReference type="NCBI Taxonomy" id="351605"/>
    <lineage>
        <taxon>Bacteria</taxon>
        <taxon>Pseudomonadati</taxon>
        <taxon>Thermodesulfobacteriota</taxon>
        <taxon>Desulfuromonadia</taxon>
        <taxon>Geobacterales</taxon>
        <taxon>Geobacteraceae</taxon>
        <taxon>Geotalea</taxon>
    </lineage>
</organism>
<dbReference type="SUPFAM" id="SSF111369">
    <property type="entry name" value="HlyD-like secretion proteins"/>
    <property type="match status" value="2"/>
</dbReference>
<accession>A5G638</accession>
<dbReference type="PANTHER" id="PTHR30386:SF19">
    <property type="entry name" value="MULTIDRUG EXPORT PROTEIN EMRA-RELATED"/>
    <property type="match status" value="1"/>
</dbReference>
<evidence type="ECO:0000313" key="6">
    <source>
        <dbReference type="EMBL" id="ABQ27256.1"/>
    </source>
</evidence>
<keyword evidence="2" id="KW-0175">Coiled coil</keyword>
<sequence length="334" mass="36925">MAEEQNGNSRKKKKAFAIVSVIVVICLIATYFYSSYRKTHISTDDAFIDGNIHTIAAKINGTVKSVNVTDNQPVKKGSLLIELDPVDYSVRLQEAASAVGAERAKFSEADTRISAAKATLDLQRANFKFAEIEKNRAENLYQKEVYSRVQYERAMTAYEVTAAQVKGAEEQLRNTESQKLTQSFTIDEKKATAAMAALNYNYTKIYAPVDGYVTKKSVQLGNQIQAGQPLMAMVGSNEIWLTANFKETQIEYIRPGQTVEFSVDSYPGRKFKGKVDSIMPGTGVTFSAFPAENATGNYVKVVQRIPVKIVVTEGMDKKHVLRIGMSAEPTVLAK</sequence>
<dbReference type="Proteomes" id="UP000006695">
    <property type="component" value="Chromosome"/>
</dbReference>
<dbReference type="GO" id="GO:0030313">
    <property type="term" value="C:cell envelope"/>
    <property type="evidence" value="ECO:0007669"/>
    <property type="project" value="UniProtKB-SubCell"/>
</dbReference>
<evidence type="ECO:0000256" key="2">
    <source>
        <dbReference type="SAM" id="Coils"/>
    </source>
</evidence>
<reference evidence="6 7" key="1">
    <citation type="submission" date="2007-05" db="EMBL/GenBank/DDBJ databases">
        <title>Complete sequence of Geobacter uraniireducens Rf4.</title>
        <authorList>
            <consortium name="US DOE Joint Genome Institute"/>
            <person name="Copeland A."/>
            <person name="Lucas S."/>
            <person name="Lapidus A."/>
            <person name="Barry K."/>
            <person name="Detter J.C."/>
            <person name="Glavina del Rio T."/>
            <person name="Hammon N."/>
            <person name="Israni S."/>
            <person name="Dalin E."/>
            <person name="Tice H."/>
            <person name="Pitluck S."/>
            <person name="Chertkov O."/>
            <person name="Brettin T."/>
            <person name="Bruce D."/>
            <person name="Han C."/>
            <person name="Schmutz J."/>
            <person name="Larimer F."/>
            <person name="Land M."/>
            <person name="Hauser L."/>
            <person name="Kyrpides N."/>
            <person name="Mikhailova N."/>
            <person name="Shelobolina E."/>
            <person name="Aklujkar M."/>
            <person name="Lovley D."/>
            <person name="Richardson P."/>
        </authorList>
    </citation>
    <scope>NUCLEOTIDE SEQUENCE [LARGE SCALE GENOMIC DNA]</scope>
    <source>
        <strain evidence="7">ATCC BAA-1134 / JCM 13001 / Rf4</strain>
    </source>
</reference>
<feature type="transmembrane region" description="Helical" evidence="3">
    <location>
        <begin position="15"/>
        <end position="33"/>
    </location>
</feature>
<protein>
    <submittedName>
        <fullName evidence="6">Secretion protein HlyD family protein</fullName>
    </submittedName>
</protein>
<comment type="subcellular location">
    <subcellularLocation>
        <location evidence="1">Cell envelope</location>
    </subcellularLocation>
</comment>
<evidence type="ECO:0000256" key="3">
    <source>
        <dbReference type="SAM" id="Phobius"/>
    </source>
</evidence>
<dbReference type="InterPro" id="IPR050739">
    <property type="entry name" value="MFP"/>
</dbReference>
<keyword evidence="7" id="KW-1185">Reference proteome</keyword>
<dbReference type="RefSeq" id="WP_011939923.1">
    <property type="nucleotide sequence ID" value="NC_009483.1"/>
</dbReference>
<dbReference type="Pfam" id="PF25917">
    <property type="entry name" value="BSH_RND"/>
    <property type="match status" value="1"/>
</dbReference>
<dbReference type="EMBL" id="CP000698">
    <property type="protein sequence ID" value="ABQ27256.1"/>
    <property type="molecule type" value="Genomic_DNA"/>
</dbReference>
<evidence type="ECO:0000313" key="7">
    <source>
        <dbReference type="Proteomes" id="UP000006695"/>
    </source>
</evidence>
<keyword evidence="3" id="KW-0812">Transmembrane</keyword>
<dbReference type="STRING" id="351605.Gura_3091"/>
<dbReference type="HOGENOM" id="CLU_018816_15_1_7"/>
<feature type="domain" description="Multidrug resistance protein MdtA-like barrel-sandwich hybrid" evidence="4">
    <location>
        <begin position="53"/>
        <end position="234"/>
    </location>
</feature>
<dbReference type="AlphaFoldDB" id="A5G638"/>
<dbReference type="Gene3D" id="2.40.30.170">
    <property type="match status" value="1"/>
</dbReference>
<gene>
    <name evidence="6" type="ordered locus">Gura_3091</name>
</gene>
<dbReference type="Pfam" id="PF25954">
    <property type="entry name" value="Beta-barrel_RND_2"/>
    <property type="match status" value="1"/>
</dbReference>
<feature type="coiled-coil region" evidence="2">
    <location>
        <begin position="120"/>
        <end position="178"/>
    </location>
</feature>
<feature type="domain" description="CusB-like beta-barrel" evidence="5">
    <location>
        <begin position="239"/>
        <end position="281"/>
    </location>
</feature>
<name>A5G638_GEOUR</name>
<dbReference type="InterPro" id="IPR058625">
    <property type="entry name" value="MdtA-like_BSH"/>
</dbReference>
<dbReference type="InterPro" id="IPR058792">
    <property type="entry name" value="Beta-barrel_RND_2"/>
</dbReference>
<dbReference type="KEGG" id="gur:Gura_3091"/>
<keyword evidence="3" id="KW-0472">Membrane</keyword>
<dbReference type="GO" id="GO:0055085">
    <property type="term" value="P:transmembrane transport"/>
    <property type="evidence" value="ECO:0007669"/>
    <property type="project" value="InterPro"/>
</dbReference>
<evidence type="ECO:0000259" key="4">
    <source>
        <dbReference type="Pfam" id="PF25917"/>
    </source>
</evidence>
<keyword evidence="3" id="KW-1133">Transmembrane helix</keyword>
<dbReference type="PANTHER" id="PTHR30386">
    <property type="entry name" value="MEMBRANE FUSION SUBUNIT OF EMRAB-TOLC MULTIDRUG EFFLUX PUMP"/>
    <property type="match status" value="1"/>
</dbReference>
<evidence type="ECO:0000259" key="5">
    <source>
        <dbReference type="Pfam" id="PF25954"/>
    </source>
</evidence>